<dbReference type="InterPro" id="IPR001611">
    <property type="entry name" value="Leu-rich_rpt"/>
</dbReference>
<dbReference type="AlphaFoldDB" id="A0AAD9KH09"/>
<dbReference type="EMBL" id="JAODUO010001093">
    <property type="protein sequence ID" value="KAK2171196.1"/>
    <property type="molecule type" value="Genomic_DNA"/>
</dbReference>
<sequence length="369" mass="40652">MIRKWSGHDNYIYARRDGKNSNLGEHGAQGSLEEYGDTVVTWSSRGFKSVPATVPEGSVEIDMNANPDMTKLTLHEVKPPSLRKLRGLIIRTCPVRQISADVFKLLPSLGILDLSRNGIEQMPVASGHTIANIESGAFREMALLMRFDLSRNRLSSVGASAFAGLANLRHLDLTGNQLGLVEDDSSRTLATLHHLDVSRNRLPWIPRGLPLRDWFDISHNAVRNVSDDQQAGLYPLEVMNLAHNPLHSDCHMLWLKELFDSRENKGGDAGSDSSGATSPADVLRVSLGAVRVTTVEIASTVASREIQFSVQHYGFGQRAATVRYMQISATLRQYMLRRLHPATSYMVCVVPHVGGAVDGNSVTTFSFDH</sequence>
<evidence type="ECO:0000256" key="2">
    <source>
        <dbReference type="ARBA" id="ARBA00022737"/>
    </source>
</evidence>
<organism evidence="3 4">
    <name type="scientific">Ridgeia piscesae</name>
    <name type="common">Tubeworm</name>
    <dbReference type="NCBI Taxonomy" id="27915"/>
    <lineage>
        <taxon>Eukaryota</taxon>
        <taxon>Metazoa</taxon>
        <taxon>Spiralia</taxon>
        <taxon>Lophotrochozoa</taxon>
        <taxon>Annelida</taxon>
        <taxon>Polychaeta</taxon>
        <taxon>Sedentaria</taxon>
        <taxon>Canalipalpata</taxon>
        <taxon>Sabellida</taxon>
        <taxon>Siboglinidae</taxon>
        <taxon>Ridgeia</taxon>
    </lineage>
</organism>
<reference evidence="3" key="1">
    <citation type="journal article" date="2023" name="Mol. Biol. Evol.">
        <title>Third-Generation Sequencing Reveals the Adaptive Role of the Epigenome in Three Deep-Sea Polychaetes.</title>
        <authorList>
            <person name="Perez M."/>
            <person name="Aroh O."/>
            <person name="Sun Y."/>
            <person name="Lan Y."/>
            <person name="Juniper S.K."/>
            <person name="Young C.R."/>
            <person name="Angers B."/>
            <person name="Qian P.Y."/>
        </authorList>
    </citation>
    <scope>NUCLEOTIDE SEQUENCE</scope>
    <source>
        <strain evidence="3">R07B-5</strain>
    </source>
</reference>
<gene>
    <name evidence="3" type="ORF">NP493_1094g03016</name>
</gene>
<evidence type="ECO:0000256" key="1">
    <source>
        <dbReference type="ARBA" id="ARBA00022614"/>
    </source>
</evidence>
<dbReference type="Pfam" id="PF13855">
    <property type="entry name" value="LRR_8"/>
    <property type="match status" value="1"/>
</dbReference>
<evidence type="ECO:0000313" key="4">
    <source>
        <dbReference type="Proteomes" id="UP001209878"/>
    </source>
</evidence>
<accession>A0AAD9KH09</accession>
<dbReference type="Gene3D" id="3.80.10.10">
    <property type="entry name" value="Ribonuclease Inhibitor"/>
    <property type="match status" value="2"/>
</dbReference>
<dbReference type="SMART" id="SM00369">
    <property type="entry name" value="LRR_TYP"/>
    <property type="match status" value="5"/>
</dbReference>
<proteinExistence type="predicted"/>
<comment type="caution">
    <text evidence="3">The sequence shown here is derived from an EMBL/GenBank/DDBJ whole genome shotgun (WGS) entry which is preliminary data.</text>
</comment>
<dbReference type="SUPFAM" id="SSF52058">
    <property type="entry name" value="L domain-like"/>
    <property type="match status" value="1"/>
</dbReference>
<dbReference type="InterPro" id="IPR032675">
    <property type="entry name" value="LRR_dom_sf"/>
</dbReference>
<dbReference type="InterPro" id="IPR003591">
    <property type="entry name" value="Leu-rich_rpt_typical-subtyp"/>
</dbReference>
<evidence type="ECO:0000313" key="3">
    <source>
        <dbReference type="EMBL" id="KAK2171196.1"/>
    </source>
</evidence>
<dbReference type="Proteomes" id="UP001209878">
    <property type="component" value="Unassembled WGS sequence"/>
</dbReference>
<name>A0AAD9KH09_RIDPI</name>
<keyword evidence="2" id="KW-0677">Repeat</keyword>
<dbReference type="InterPro" id="IPR050541">
    <property type="entry name" value="LRR_TM_domain-containing"/>
</dbReference>
<dbReference type="PANTHER" id="PTHR24369:SF211">
    <property type="entry name" value="LEUCINE-RICH REPEAT-CONTAINING PROTEIN 15-LIKE"/>
    <property type="match status" value="1"/>
</dbReference>
<dbReference type="PROSITE" id="PS51450">
    <property type="entry name" value="LRR"/>
    <property type="match status" value="1"/>
</dbReference>
<dbReference type="PANTHER" id="PTHR24369">
    <property type="entry name" value="ANTIGEN BSP, PUTATIVE-RELATED"/>
    <property type="match status" value="1"/>
</dbReference>
<protein>
    <submittedName>
        <fullName evidence="3">Uncharacterized protein</fullName>
    </submittedName>
</protein>
<keyword evidence="4" id="KW-1185">Reference proteome</keyword>
<dbReference type="GO" id="GO:0005886">
    <property type="term" value="C:plasma membrane"/>
    <property type="evidence" value="ECO:0007669"/>
    <property type="project" value="TreeGrafter"/>
</dbReference>
<keyword evidence="1" id="KW-0433">Leucine-rich repeat</keyword>